<evidence type="ECO:0000256" key="1">
    <source>
        <dbReference type="ARBA" id="ARBA00004651"/>
    </source>
</evidence>
<dbReference type="Gene3D" id="3.40.1690.10">
    <property type="entry name" value="secretion proteins EscU"/>
    <property type="match status" value="1"/>
</dbReference>
<protein>
    <recommendedName>
        <fullName evidence="3 12">Flagellar biosynthetic protein FlhB</fullName>
    </recommendedName>
</protein>
<dbReference type="GO" id="GO:0044780">
    <property type="term" value="P:bacterial-type flagellum assembly"/>
    <property type="evidence" value="ECO:0007669"/>
    <property type="project" value="InterPro"/>
</dbReference>
<feature type="transmembrane region" description="Helical" evidence="12">
    <location>
        <begin position="140"/>
        <end position="167"/>
    </location>
</feature>
<evidence type="ECO:0000313" key="14">
    <source>
        <dbReference type="EMBL" id="NNF05781.1"/>
    </source>
</evidence>
<dbReference type="SUPFAM" id="SSF160544">
    <property type="entry name" value="EscU C-terminal domain-like"/>
    <property type="match status" value="1"/>
</dbReference>
<dbReference type="InterPro" id="IPR029025">
    <property type="entry name" value="T3SS_substrate_exporter_C"/>
</dbReference>
<keyword evidence="9 12" id="KW-1133">Transmembrane helix</keyword>
<name>A0A7Y2H1B1_UNCEI</name>
<evidence type="ECO:0000256" key="7">
    <source>
        <dbReference type="ARBA" id="ARBA00022795"/>
    </source>
</evidence>
<keyword evidence="14" id="KW-0282">Flagellum</keyword>
<feature type="transmembrane region" description="Helical" evidence="12">
    <location>
        <begin position="193"/>
        <end position="214"/>
    </location>
</feature>
<feature type="compositionally biased region" description="Basic and acidic residues" evidence="13">
    <location>
        <begin position="10"/>
        <end position="28"/>
    </location>
</feature>
<feature type="region of interest" description="Disordered" evidence="13">
    <location>
        <begin position="1"/>
        <end position="30"/>
    </location>
</feature>
<evidence type="ECO:0000256" key="6">
    <source>
        <dbReference type="ARBA" id="ARBA00022692"/>
    </source>
</evidence>
<keyword evidence="10 12" id="KW-0472">Membrane</keyword>
<comment type="function">
    <text evidence="12">Required for formation of the rod structure in the basal body of the flagellar apparatus. Together with FliI and FliH, may constitute the export apparatus of flagellin.</text>
</comment>
<evidence type="ECO:0000256" key="4">
    <source>
        <dbReference type="ARBA" id="ARBA00022448"/>
    </source>
</evidence>
<keyword evidence="7 12" id="KW-1005">Bacterial flagellum biogenesis</keyword>
<feature type="transmembrane region" description="Helical" evidence="12">
    <location>
        <begin position="72"/>
        <end position="90"/>
    </location>
</feature>
<reference evidence="14 15" key="1">
    <citation type="submission" date="2020-03" db="EMBL/GenBank/DDBJ databases">
        <title>Metabolic flexibility allows generalist bacteria to become dominant in a frequently disturbed ecosystem.</title>
        <authorList>
            <person name="Chen Y.-J."/>
            <person name="Leung P.M."/>
            <person name="Bay S.K."/>
            <person name="Hugenholtz P."/>
            <person name="Kessler A.J."/>
            <person name="Shelley G."/>
            <person name="Waite D.W."/>
            <person name="Cook P.L."/>
            <person name="Greening C."/>
        </authorList>
    </citation>
    <scope>NUCLEOTIDE SEQUENCE [LARGE SCALE GENOMIC DNA]</scope>
    <source>
        <strain evidence="14">SS_bin_28</strain>
    </source>
</reference>
<accession>A0A7Y2H1B1</accession>
<keyword evidence="4 12" id="KW-0813">Transport</keyword>
<keyword evidence="6 12" id="KW-0812">Transmembrane</keyword>
<organism evidence="14 15">
    <name type="scientific">Eiseniibacteriota bacterium</name>
    <dbReference type="NCBI Taxonomy" id="2212470"/>
    <lineage>
        <taxon>Bacteria</taxon>
        <taxon>Candidatus Eiseniibacteriota</taxon>
    </lineage>
</organism>
<keyword evidence="14" id="KW-0966">Cell projection</keyword>
<dbReference type="NCBIfam" id="TIGR00328">
    <property type="entry name" value="flhB"/>
    <property type="match status" value="1"/>
</dbReference>
<evidence type="ECO:0000256" key="11">
    <source>
        <dbReference type="ARBA" id="ARBA00023225"/>
    </source>
</evidence>
<evidence type="ECO:0000256" key="9">
    <source>
        <dbReference type="ARBA" id="ARBA00022989"/>
    </source>
</evidence>
<dbReference type="GO" id="GO:0009306">
    <property type="term" value="P:protein secretion"/>
    <property type="evidence" value="ECO:0007669"/>
    <property type="project" value="InterPro"/>
</dbReference>
<dbReference type="Pfam" id="PF01312">
    <property type="entry name" value="Bac_export_2"/>
    <property type="match status" value="1"/>
</dbReference>
<evidence type="ECO:0000313" key="15">
    <source>
        <dbReference type="Proteomes" id="UP000547674"/>
    </source>
</evidence>
<dbReference type="InterPro" id="IPR006135">
    <property type="entry name" value="T3SS_substrate_exporter"/>
</dbReference>
<keyword evidence="11 12" id="KW-1006">Bacterial flagellum protein export</keyword>
<gene>
    <name evidence="12 14" type="primary">flhB</name>
    <name evidence="14" type="ORF">HKN21_03385</name>
</gene>
<dbReference type="PRINTS" id="PR00950">
    <property type="entry name" value="TYPE3IMSPROT"/>
</dbReference>
<keyword evidence="14" id="KW-0969">Cilium</keyword>
<keyword evidence="8 12" id="KW-0653">Protein transport</keyword>
<dbReference type="InterPro" id="IPR006136">
    <property type="entry name" value="FlhB"/>
</dbReference>
<dbReference type="EMBL" id="JABDJR010000126">
    <property type="protein sequence ID" value="NNF05781.1"/>
    <property type="molecule type" value="Genomic_DNA"/>
</dbReference>
<feature type="transmembrane region" description="Helical" evidence="12">
    <location>
        <begin position="96"/>
        <end position="119"/>
    </location>
</feature>
<dbReference type="PANTHER" id="PTHR30531:SF12">
    <property type="entry name" value="FLAGELLAR BIOSYNTHETIC PROTEIN FLHB"/>
    <property type="match status" value="1"/>
</dbReference>
<dbReference type="AlphaFoldDB" id="A0A7Y2H1B1"/>
<feature type="non-terminal residue" evidence="14">
    <location>
        <position position="370"/>
    </location>
</feature>
<comment type="caution">
    <text evidence="14">The sequence shown here is derived from an EMBL/GenBank/DDBJ whole genome shotgun (WGS) entry which is preliminary data.</text>
</comment>
<dbReference type="PANTHER" id="PTHR30531">
    <property type="entry name" value="FLAGELLAR BIOSYNTHETIC PROTEIN FLHB"/>
    <property type="match status" value="1"/>
</dbReference>
<evidence type="ECO:0000256" key="2">
    <source>
        <dbReference type="ARBA" id="ARBA00010690"/>
    </source>
</evidence>
<evidence type="ECO:0000256" key="5">
    <source>
        <dbReference type="ARBA" id="ARBA00022475"/>
    </source>
</evidence>
<keyword evidence="5 12" id="KW-1003">Cell membrane</keyword>
<evidence type="ECO:0000256" key="10">
    <source>
        <dbReference type="ARBA" id="ARBA00023136"/>
    </source>
</evidence>
<evidence type="ECO:0000256" key="13">
    <source>
        <dbReference type="SAM" id="MobiDB-lite"/>
    </source>
</evidence>
<dbReference type="Proteomes" id="UP000547674">
    <property type="component" value="Unassembled WGS sequence"/>
</dbReference>
<proteinExistence type="inferred from homology"/>
<dbReference type="Gene3D" id="6.10.250.2080">
    <property type="match status" value="1"/>
</dbReference>
<sequence length="370" mass="40485">MAKEGAGGQERSEDPTGKRRAQTREEGQVAKSSELSSAAVLLTATGILMTFGGTMFVEFASSTMRETLNAMSYSELGGYGAAGLVLSVTGSFMKTFLLYSAVLMGLAVLVNSMQVKGLLTLKPIMPKFSHVNPFEGVKRIFSGNSVFTGTKALLKFLAIGCVLWYLLSRSLPELLVLNDASIFTSVSMMKRMLFRFALLMGVAYLLMAVVDYAYQRRRIEQGMKMSKEEIRQENKETEGNPEVKHKILALARGFARRRMLQNVPQADVVVVNPTHIAVALKYDTSVSPAPMVMAMGQRKLAARIKEIARKANVPVVENKPIARALLATAEVGKPIPPALYAAVAEILAFVYRQKGRFKGVKDTMTARGSR</sequence>
<comment type="similarity">
    <text evidence="2 12">Belongs to the type III secretion exporter family.</text>
</comment>
<comment type="subcellular location">
    <subcellularLocation>
        <location evidence="1">Cell membrane</location>
        <topology evidence="1">Multi-pass membrane protein</topology>
    </subcellularLocation>
</comment>
<evidence type="ECO:0000256" key="8">
    <source>
        <dbReference type="ARBA" id="ARBA00022927"/>
    </source>
</evidence>
<evidence type="ECO:0000256" key="12">
    <source>
        <dbReference type="RuleBase" id="RU364091"/>
    </source>
</evidence>
<dbReference type="GO" id="GO:0005886">
    <property type="term" value="C:plasma membrane"/>
    <property type="evidence" value="ECO:0007669"/>
    <property type="project" value="UniProtKB-SubCell"/>
</dbReference>
<feature type="transmembrane region" description="Helical" evidence="12">
    <location>
        <begin position="38"/>
        <end position="60"/>
    </location>
</feature>
<evidence type="ECO:0000256" key="3">
    <source>
        <dbReference type="ARBA" id="ARBA00021622"/>
    </source>
</evidence>